<reference evidence="13" key="1">
    <citation type="submission" date="2022-08" db="EMBL/GenBank/DDBJ databases">
        <authorList>
            <person name="Kallberg Y."/>
            <person name="Tangrot J."/>
            <person name="Rosling A."/>
        </authorList>
    </citation>
    <scope>NUCLEOTIDE SEQUENCE</scope>
    <source>
        <strain evidence="13">Wild A</strain>
    </source>
</reference>
<keyword evidence="14" id="KW-1185">Reference proteome</keyword>
<dbReference type="SMART" id="SM00360">
    <property type="entry name" value="RRM"/>
    <property type="match status" value="2"/>
</dbReference>
<comment type="caution">
    <text evidence="13">The sequence shown here is derived from an EMBL/GenBank/DDBJ whole genome shotgun (WGS) entry which is preliminary data.</text>
</comment>
<feature type="compositionally biased region" description="Basic and acidic residues" evidence="11">
    <location>
        <begin position="142"/>
        <end position="157"/>
    </location>
</feature>
<dbReference type="FunFam" id="3.30.70.330:FF:000029">
    <property type="entry name" value="U2 small nuclear ribonucleoprotein B"/>
    <property type="match status" value="1"/>
</dbReference>
<sequence>MSAPPTGANPSVYAPPTAFNIPQSALSTPVIPPPTPKQSPCTTPNNTIYINNLNEKIKLPALRKALSTIFEQYGEILDIIVQDNFRMRGQAFVVFKEQESAINAIKGVQGFALQGKPMVIQYARTKSDAIAIIDGSIEEHKRQRLEAKEKRAKEPPTKKFKSSSNSSLHPGSSNIPGASMYHFGHQVPALGNIPDEYLPPNNILFLQNMPNDITQLILTSLFGQYSGFKEVRSIHPAKGIAFVEFDSEPQAMMAKEALSNHLIAPDHKLKITYAKK</sequence>
<dbReference type="GO" id="GO:0008380">
    <property type="term" value="P:RNA splicing"/>
    <property type="evidence" value="ECO:0007669"/>
    <property type="project" value="UniProtKB-KW"/>
</dbReference>
<dbReference type="AlphaFoldDB" id="A0A9W4SD22"/>
<evidence type="ECO:0000256" key="8">
    <source>
        <dbReference type="ARBA" id="ARBA00023242"/>
    </source>
</evidence>
<dbReference type="PANTHER" id="PTHR10501">
    <property type="entry name" value="U1 SMALL NUCLEAR RIBONUCLEOPROTEIN A/U2 SMALL NUCLEAR RIBONUCLEOPROTEIN B"/>
    <property type="match status" value="1"/>
</dbReference>
<keyword evidence="6 10" id="KW-0694">RNA-binding</keyword>
<comment type="similarity">
    <text evidence="2">Belongs to the RRM U1 A/B'' family.</text>
</comment>
<feature type="region of interest" description="Disordered" evidence="11">
    <location>
        <begin position="142"/>
        <end position="171"/>
    </location>
</feature>
<proteinExistence type="inferred from homology"/>
<protein>
    <submittedName>
        <fullName evidence="13">5733_t:CDS:1</fullName>
    </submittedName>
</protein>
<dbReference type="CDD" id="cd12247">
    <property type="entry name" value="RRM2_U1A_like"/>
    <property type="match status" value="1"/>
</dbReference>
<evidence type="ECO:0000313" key="13">
    <source>
        <dbReference type="EMBL" id="CAI2164031.1"/>
    </source>
</evidence>
<organism evidence="13 14">
    <name type="scientific">Funneliformis geosporum</name>
    <dbReference type="NCBI Taxonomy" id="1117311"/>
    <lineage>
        <taxon>Eukaryota</taxon>
        <taxon>Fungi</taxon>
        <taxon>Fungi incertae sedis</taxon>
        <taxon>Mucoromycota</taxon>
        <taxon>Glomeromycotina</taxon>
        <taxon>Glomeromycetes</taxon>
        <taxon>Glomerales</taxon>
        <taxon>Glomeraceae</taxon>
        <taxon>Funneliformis</taxon>
    </lineage>
</organism>
<keyword evidence="3" id="KW-0507">mRNA processing</keyword>
<evidence type="ECO:0000256" key="4">
    <source>
        <dbReference type="ARBA" id="ARBA00022728"/>
    </source>
</evidence>
<keyword evidence="7" id="KW-0508">mRNA splicing</keyword>
<evidence type="ECO:0000256" key="2">
    <source>
        <dbReference type="ARBA" id="ARBA00007243"/>
    </source>
</evidence>
<dbReference type="GO" id="GO:0005681">
    <property type="term" value="C:spliceosomal complex"/>
    <property type="evidence" value="ECO:0007669"/>
    <property type="project" value="UniProtKB-KW"/>
</dbReference>
<evidence type="ECO:0000256" key="1">
    <source>
        <dbReference type="ARBA" id="ARBA00004123"/>
    </source>
</evidence>
<evidence type="ECO:0000256" key="6">
    <source>
        <dbReference type="ARBA" id="ARBA00022884"/>
    </source>
</evidence>
<keyword evidence="5" id="KW-0677">Repeat</keyword>
<evidence type="ECO:0000313" key="14">
    <source>
        <dbReference type="Proteomes" id="UP001153678"/>
    </source>
</evidence>
<evidence type="ECO:0000256" key="9">
    <source>
        <dbReference type="ARBA" id="ARBA00023274"/>
    </source>
</evidence>
<feature type="domain" description="RRM" evidence="12">
    <location>
        <begin position="46"/>
        <end position="125"/>
    </location>
</feature>
<feature type="domain" description="RRM" evidence="12">
    <location>
        <begin position="202"/>
        <end position="276"/>
    </location>
</feature>
<feature type="compositionally biased region" description="Low complexity" evidence="11">
    <location>
        <begin position="162"/>
        <end position="171"/>
    </location>
</feature>
<feature type="region of interest" description="Disordered" evidence="11">
    <location>
        <begin position="24"/>
        <end position="43"/>
    </location>
</feature>
<dbReference type="Gene3D" id="3.30.70.330">
    <property type="match status" value="2"/>
</dbReference>
<dbReference type="PROSITE" id="PS50102">
    <property type="entry name" value="RRM"/>
    <property type="match status" value="2"/>
</dbReference>
<gene>
    <name evidence="13" type="ORF">FWILDA_LOCUS1362</name>
</gene>
<dbReference type="Proteomes" id="UP001153678">
    <property type="component" value="Unassembled WGS sequence"/>
</dbReference>
<evidence type="ECO:0000259" key="12">
    <source>
        <dbReference type="PROSITE" id="PS50102"/>
    </source>
</evidence>
<dbReference type="InterPro" id="IPR000504">
    <property type="entry name" value="RRM_dom"/>
</dbReference>
<dbReference type="OrthoDB" id="266020at2759"/>
<name>A0A9W4SD22_9GLOM</name>
<keyword evidence="8" id="KW-0539">Nucleus</keyword>
<comment type="subcellular location">
    <subcellularLocation>
        <location evidence="1">Nucleus</location>
    </subcellularLocation>
</comment>
<dbReference type="EMBL" id="CAMKVN010000128">
    <property type="protein sequence ID" value="CAI2164031.1"/>
    <property type="molecule type" value="Genomic_DNA"/>
</dbReference>
<dbReference type="GO" id="GO:0030532">
    <property type="term" value="C:small nuclear ribonucleoprotein complex"/>
    <property type="evidence" value="ECO:0007669"/>
    <property type="project" value="UniProtKB-ARBA"/>
</dbReference>
<keyword evidence="9" id="KW-0687">Ribonucleoprotein</keyword>
<dbReference type="FunFam" id="3.30.70.330:FF:000039">
    <property type="entry name" value="U1 small nuclear ribonucleoprotein A"/>
    <property type="match status" value="1"/>
</dbReference>
<dbReference type="InterPro" id="IPR012677">
    <property type="entry name" value="Nucleotide-bd_a/b_plait_sf"/>
</dbReference>
<accession>A0A9W4SD22</accession>
<evidence type="ECO:0000256" key="5">
    <source>
        <dbReference type="ARBA" id="ARBA00022737"/>
    </source>
</evidence>
<dbReference type="InterPro" id="IPR035979">
    <property type="entry name" value="RBD_domain_sf"/>
</dbReference>
<evidence type="ECO:0000256" key="11">
    <source>
        <dbReference type="SAM" id="MobiDB-lite"/>
    </source>
</evidence>
<dbReference type="GO" id="GO:0003723">
    <property type="term" value="F:RNA binding"/>
    <property type="evidence" value="ECO:0007669"/>
    <property type="project" value="UniProtKB-UniRule"/>
</dbReference>
<evidence type="ECO:0000256" key="3">
    <source>
        <dbReference type="ARBA" id="ARBA00022664"/>
    </source>
</evidence>
<dbReference type="CDD" id="cd12246">
    <property type="entry name" value="RRM1_U1A_like"/>
    <property type="match status" value="1"/>
</dbReference>
<dbReference type="GO" id="GO:0006397">
    <property type="term" value="P:mRNA processing"/>
    <property type="evidence" value="ECO:0007669"/>
    <property type="project" value="UniProtKB-KW"/>
</dbReference>
<keyword evidence="4" id="KW-0747">Spliceosome</keyword>
<evidence type="ECO:0000256" key="7">
    <source>
        <dbReference type="ARBA" id="ARBA00023187"/>
    </source>
</evidence>
<evidence type="ECO:0000256" key="10">
    <source>
        <dbReference type="PROSITE-ProRule" id="PRU00176"/>
    </source>
</evidence>
<dbReference type="SUPFAM" id="SSF54928">
    <property type="entry name" value="RNA-binding domain, RBD"/>
    <property type="match status" value="1"/>
</dbReference>
<dbReference type="Pfam" id="PF00076">
    <property type="entry name" value="RRM_1"/>
    <property type="match status" value="2"/>
</dbReference>